<evidence type="ECO:0000313" key="1">
    <source>
        <dbReference type="EMBL" id="JAS33280.1"/>
    </source>
</evidence>
<gene>
    <name evidence="1" type="ORF">g.2260</name>
</gene>
<organism evidence="1">
    <name type="scientific">Clastoptera arizonana</name>
    <name type="common">Arizona spittle bug</name>
    <dbReference type="NCBI Taxonomy" id="38151"/>
    <lineage>
        <taxon>Eukaryota</taxon>
        <taxon>Metazoa</taxon>
        <taxon>Ecdysozoa</taxon>
        <taxon>Arthropoda</taxon>
        <taxon>Hexapoda</taxon>
        <taxon>Insecta</taxon>
        <taxon>Pterygota</taxon>
        <taxon>Neoptera</taxon>
        <taxon>Paraneoptera</taxon>
        <taxon>Hemiptera</taxon>
        <taxon>Auchenorrhyncha</taxon>
        <taxon>Cercopoidea</taxon>
        <taxon>Clastopteridae</taxon>
        <taxon>Clastoptera</taxon>
    </lineage>
</organism>
<accession>A0A1B6E5R4</accession>
<protein>
    <submittedName>
        <fullName evidence="1">Uncharacterized protein</fullName>
    </submittedName>
</protein>
<reference evidence="1" key="1">
    <citation type="submission" date="2015-12" db="EMBL/GenBank/DDBJ databases">
        <title>De novo transcriptome assembly of four potential Pierce s Disease insect vectors from Arizona vineyards.</title>
        <authorList>
            <person name="Tassone E.E."/>
        </authorList>
    </citation>
    <scope>NUCLEOTIDE SEQUENCE</scope>
</reference>
<name>A0A1B6E5R4_9HEMI</name>
<sequence length="148" mass="16552">MALLRTGLKTLNSGRQIIQFTESSNVKTHLRQLTNSQIKNTSCGGPAGRCGIPPLEKKEVVKKEKVVVEMPAHLIAPPCIPNAKQSAKFPPLCSIHEGIECPQTPLKYKYPAYSECCKREGKIRRIKECCYYPPPNCEIQLVQDETTK</sequence>
<proteinExistence type="predicted"/>
<dbReference type="AlphaFoldDB" id="A0A1B6E5R4"/>
<dbReference type="EMBL" id="GEDC01004018">
    <property type="protein sequence ID" value="JAS33280.1"/>
    <property type="molecule type" value="Transcribed_RNA"/>
</dbReference>